<feature type="domain" description="Ig-like" evidence="3">
    <location>
        <begin position="179"/>
        <end position="257"/>
    </location>
</feature>
<accession>A0ABR7TNZ2</accession>
<dbReference type="RefSeq" id="WP_188089327.1">
    <property type="nucleotide sequence ID" value="NZ_JACVFC010000002.1"/>
</dbReference>
<gene>
    <name evidence="4" type="ORF">ICL07_17545</name>
</gene>
<evidence type="ECO:0000259" key="3">
    <source>
        <dbReference type="Pfam" id="PF19081"/>
    </source>
</evidence>
<evidence type="ECO:0000313" key="5">
    <source>
        <dbReference type="Proteomes" id="UP000659124"/>
    </source>
</evidence>
<feature type="domain" description="Secretion system C-terminal sorting" evidence="2">
    <location>
        <begin position="638"/>
        <end position="703"/>
    </location>
</feature>
<dbReference type="NCBIfam" id="TIGR04183">
    <property type="entry name" value="Por_Secre_tail"/>
    <property type="match status" value="1"/>
</dbReference>
<feature type="domain" description="Ig-like" evidence="3">
    <location>
        <begin position="540"/>
        <end position="618"/>
    </location>
</feature>
<dbReference type="Proteomes" id="UP000659124">
    <property type="component" value="Unassembled WGS sequence"/>
</dbReference>
<organism evidence="4 5">
    <name type="scientific">Chitinophaga qingshengii</name>
    <dbReference type="NCBI Taxonomy" id="1569794"/>
    <lineage>
        <taxon>Bacteria</taxon>
        <taxon>Pseudomonadati</taxon>
        <taxon>Bacteroidota</taxon>
        <taxon>Chitinophagia</taxon>
        <taxon>Chitinophagales</taxon>
        <taxon>Chitinophagaceae</taxon>
        <taxon>Chitinophaga</taxon>
    </lineage>
</organism>
<proteinExistence type="predicted"/>
<keyword evidence="5" id="KW-1185">Reference proteome</keyword>
<feature type="signal peptide" evidence="1">
    <location>
        <begin position="1"/>
        <end position="24"/>
    </location>
</feature>
<dbReference type="Pfam" id="PF18962">
    <property type="entry name" value="Por_Secre_tail"/>
    <property type="match status" value="1"/>
</dbReference>
<reference evidence="4 5" key="1">
    <citation type="submission" date="2020-09" db="EMBL/GenBank/DDBJ databases">
        <title>Genome sequences of type strains of Chitinophaga qingshengii and Chitinophaga varians.</title>
        <authorList>
            <person name="Kittiwongwattana C."/>
        </authorList>
    </citation>
    <scope>NUCLEOTIDE SEQUENCE [LARGE SCALE GENOMIC DNA]</scope>
    <source>
        <strain evidence="4 5">JCM 30026</strain>
    </source>
</reference>
<evidence type="ECO:0000256" key="1">
    <source>
        <dbReference type="SAM" id="SignalP"/>
    </source>
</evidence>
<keyword evidence="1" id="KW-0732">Signal</keyword>
<evidence type="ECO:0000313" key="4">
    <source>
        <dbReference type="EMBL" id="MBC9932194.1"/>
    </source>
</evidence>
<feature type="domain" description="Ig-like" evidence="3">
    <location>
        <begin position="363"/>
        <end position="438"/>
    </location>
</feature>
<evidence type="ECO:0000259" key="2">
    <source>
        <dbReference type="Pfam" id="PF18962"/>
    </source>
</evidence>
<dbReference type="InterPro" id="IPR026444">
    <property type="entry name" value="Secre_tail"/>
</dbReference>
<protein>
    <submittedName>
        <fullName evidence="4">T9SS type A sorting domain-containing protein</fullName>
    </submittedName>
</protein>
<dbReference type="EMBL" id="JACVFC010000002">
    <property type="protein sequence ID" value="MBC9932194.1"/>
    <property type="molecule type" value="Genomic_DNA"/>
</dbReference>
<dbReference type="InterPro" id="IPR044023">
    <property type="entry name" value="Ig_7"/>
</dbReference>
<name>A0ABR7TNZ2_9BACT</name>
<comment type="caution">
    <text evidence="4">The sequence shown here is derived from an EMBL/GenBank/DDBJ whole genome shotgun (WGS) entry which is preliminary data.</text>
</comment>
<sequence>MHKKFYFLYLILLLCSTLLQRTQAQVYANSQTNGVTGLCLLCGVTNADNAVNTNLNDYSTYNISVGLLGVTVYQTLIFPSGSTAGCDSLVIGIGSDNAVLSVNLVGGLTVQTFNGTTANNDAHVVDSTNFRAWGNNRGEIVLRPSAAFDRVKVTLSSSLVGLLTSFHLYGAYRKPAIAPPVPVLDTLHLCKGDTTFVVASGSAGTTVKWYNAPTGGTLLYTGSIYMVSPVVSTDYYAEASANGCTSLRSVVNVHVHPKPADPAFKVHLGDLCNTAAIPVTNYTPDVFYKVHTFYYDFDGPILDTSFIVTNTDTVIVRDINSYFNANVDIEIQAVNKYTGCASNVVKQTMVFGAHSTYADVDTSQVTICKGDSVTLHAWAHGQPGNTLIHLRWYDKPTGGTLLYTGQYFRVSPADTTDYYVTPAYYCENLIRTKVRVNVRKLPLPIYDVPQGPTCGVINIRIKNYQPGYSYRARFRFRYSPQILLDTSFVVSHTDIISTPVFYPPLPAVTDVYIQAVDSLTGCRSDTAYNLIHTDGYAGKPQVDTNLVSICRGDSATLHGFVPVYTLARIRWYTTPTGGIPVYVGNYFKVSPQSTTTYYIGAGYGCEYPERTPVTIVVNQCYQQAVVLSQQPLKHSLELYPNPTTGEIRLQLDKSMPGSELIIRNLQGVEVQRSILRDNRLVLSSKLTNGIYFIEIRTGAREVYTGRVVLKR</sequence>
<feature type="chain" id="PRO_5047445359" evidence="1">
    <location>
        <begin position="25"/>
        <end position="711"/>
    </location>
</feature>
<dbReference type="Pfam" id="PF19081">
    <property type="entry name" value="Ig_7"/>
    <property type="match status" value="3"/>
</dbReference>